<keyword evidence="2" id="KW-0408">Iron</keyword>
<dbReference type="Pfam" id="PF13237">
    <property type="entry name" value="Fer4_10"/>
    <property type="match status" value="1"/>
</dbReference>
<feature type="domain" description="4Fe-4S ferredoxin-type" evidence="4">
    <location>
        <begin position="295"/>
        <end position="324"/>
    </location>
</feature>
<evidence type="ECO:0000313" key="6">
    <source>
        <dbReference type="Proteomes" id="UP000199428"/>
    </source>
</evidence>
<dbReference type="RefSeq" id="WP_090162979.1">
    <property type="nucleotide sequence ID" value="NZ_FMWK01000009.1"/>
</dbReference>
<evidence type="ECO:0000256" key="1">
    <source>
        <dbReference type="ARBA" id="ARBA00022723"/>
    </source>
</evidence>
<dbReference type="PROSITE" id="PS00198">
    <property type="entry name" value="4FE4S_FER_1"/>
    <property type="match status" value="1"/>
</dbReference>
<dbReference type="Pfam" id="PF10589">
    <property type="entry name" value="NADH_4Fe-4S"/>
    <property type="match status" value="1"/>
</dbReference>
<dbReference type="SUPFAM" id="SSF140490">
    <property type="entry name" value="Nqo1C-terminal domain-like"/>
    <property type="match status" value="1"/>
</dbReference>
<dbReference type="InterPro" id="IPR019575">
    <property type="entry name" value="Nuop51_4Fe4S-bd"/>
</dbReference>
<dbReference type="Gene3D" id="1.20.1440.230">
    <property type="entry name" value="NADH-ubiquinone oxidoreductase 51kDa subunit, iron-sulphur binding domain"/>
    <property type="match status" value="1"/>
</dbReference>
<dbReference type="PANTHER" id="PTHR43578:SF3">
    <property type="entry name" value="NADH-QUINONE OXIDOREDUCTASE SUBUNIT F"/>
    <property type="match status" value="1"/>
</dbReference>
<protein>
    <submittedName>
        <fullName evidence="5">NADH-quinone oxidoreductase subunit F</fullName>
    </submittedName>
</protein>
<keyword evidence="3" id="KW-0411">Iron-sulfur</keyword>
<keyword evidence="1" id="KW-0479">Metal-binding</keyword>
<dbReference type="AlphaFoldDB" id="A0A1G5RZM8"/>
<name>A0A1G5RZM8_PSEXY</name>
<dbReference type="InterPro" id="IPR017896">
    <property type="entry name" value="4Fe4S_Fe-S-bd"/>
</dbReference>
<dbReference type="InterPro" id="IPR017900">
    <property type="entry name" value="4Fe4S_Fe_S_CS"/>
</dbReference>
<accession>A0A1G5RZM8</accession>
<dbReference type="InterPro" id="IPR037207">
    <property type="entry name" value="Nuop51_4Fe4S-bd_sf"/>
</dbReference>
<dbReference type="SMART" id="SM00928">
    <property type="entry name" value="NADH_4Fe-4S"/>
    <property type="match status" value="1"/>
</dbReference>
<dbReference type="PANTHER" id="PTHR43578">
    <property type="entry name" value="NADH-QUINONE OXIDOREDUCTASE SUBUNIT F"/>
    <property type="match status" value="1"/>
</dbReference>
<evidence type="ECO:0000256" key="2">
    <source>
        <dbReference type="ARBA" id="ARBA00023004"/>
    </source>
</evidence>
<gene>
    <name evidence="5" type="ORF">SAMN02910350_01871</name>
</gene>
<sequence>MEKLLVVSCVSDDVKAPISIYLLKNYLEDVVTGVEKYAANIDARVMYLLPENTDVEGLDGEVRYTGYVSPTLNNPYSVAQVLSGNLPRPMIQDDFVAEYENQEVFVITPETAYGIAKGTDEKFVVINNGDKTDVKKVNVGTKISEVISLDGVKALLLGGLKGEFILPSNAADYSIEAAEKYSSITVYTNKDCIVESCVKLMNQAKEASCGKCVLCREGTSQFNQIVAEMTTGKAKMTDVDLIKEVSELISIGAYCPFGQNMTKPLVSALELFAEEFEEHIKRKVCKCGKCYKAAELYYIDPDECQGCGDCIDACPEDAIVGKDGFIHVIDQDLCEQCGKCVAACDEGCIKTAAKLPKLPKKRTKVGKF</sequence>
<dbReference type="SUPFAM" id="SSF54862">
    <property type="entry name" value="4Fe-4S ferredoxins"/>
    <property type="match status" value="1"/>
</dbReference>
<organism evidence="5 6">
    <name type="scientific">Pseudobutyrivibrio xylanivorans</name>
    <dbReference type="NCBI Taxonomy" id="185007"/>
    <lineage>
        <taxon>Bacteria</taxon>
        <taxon>Bacillati</taxon>
        <taxon>Bacillota</taxon>
        <taxon>Clostridia</taxon>
        <taxon>Lachnospirales</taxon>
        <taxon>Lachnospiraceae</taxon>
        <taxon>Pseudobutyrivibrio</taxon>
    </lineage>
</organism>
<proteinExistence type="predicted"/>
<dbReference type="Gene3D" id="3.30.70.20">
    <property type="match status" value="1"/>
</dbReference>
<dbReference type="Proteomes" id="UP000199428">
    <property type="component" value="Unassembled WGS sequence"/>
</dbReference>
<dbReference type="GO" id="GO:0051539">
    <property type="term" value="F:4 iron, 4 sulfur cluster binding"/>
    <property type="evidence" value="ECO:0007669"/>
    <property type="project" value="InterPro"/>
</dbReference>
<evidence type="ECO:0000313" key="5">
    <source>
        <dbReference type="EMBL" id="SCZ79595.1"/>
    </source>
</evidence>
<dbReference type="GO" id="GO:0046872">
    <property type="term" value="F:metal ion binding"/>
    <property type="evidence" value="ECO:0007669"/>
    <property type="project" value="UniProtKB-KW"/>
</dbReference>
<dbReference type="PROSITE" id="PS51379">
    <property type="entry name" value="4FE4S_FER_2"/>
    <property type="match status" value="2"/>
</dbReference>
<feature type="domain" description="4Fe-4S ferredoxin-type" evidence="4">
    <location>
        <begin position="325"/>
        <end position="354"/>
    </location>
</feature>
<dbReference type="EMBL" id="FMWK01000009">
    <property type="protein sequence ID" value="SCZ79595.1"/>
    <property type="molecule type" value="Genomic_DNA"/>
</dbReference>
<reference evidence="5 6" key="1">
    <citation type="submission" date="2016-10" db="EMBL/GenBank/DDBJ databases">
        <authorList>
            <person name="de Groot N.N."/>
        </authorList>
    </citation>
    <scope>NUCLEOTIDE SEQUENCE [LARGE SCALE GENOMIC DNA]</scope>
    <source>
        <strain evidence="5 6">DSM 10317</strain>
    </source>
</reference>
<evidence type="ECO:0000256" key="3">
    <source>
        <dbReference type="ARBA" id="ARBA00023014"/>
    </source>
</evidence>
<evidence type="ECO:0000259" key="4">
    <source>
        <dbReference type="PROSITE" id="PS51379"/>
    </source>
</evidence>